<accession>A0A2G6KDN1</accession>
<evidence type="ECO:0000256" key="1">
    <source>
        <dbReference type="SAM" id="MobiDB-lite"/>
    </source>
</evidence>
<feature type="region of interest" description="Disordered" evidence="1">
    <location>
        <begin position="1"/>
        <end position="32"/>
    </location>
</feature>
<protein>
    <submittedName>
        <fullName evidence="2">Uncharacterized protein</fullName>
    </submittedName>
</protein>
<proteinExistence type="predicted"/>
<reference evidence="2 3" key="1">
    <citation type="submission" date="2017-10" db="EMBL/GenBank/DDBJ databases">
        <title>Novel microbial diversity and functional potential in the marine mammal oral microbiome.</title>
        <authorList>
            <person name="Dudek N.K."/>
            <person name="Sun C.L."/>
            <person name="Burstein D."/>
            <person name="Kantor R.S."/>
            <person name="Aliaga Goltsman D.S."/>
            <person name="Bik E.M."/>
            <person name="Thomas B.C."/>
            <person name="Banfield J.F."/>
            <person name="Relman D.A."/>
        </authorList>
    </citation>
    <scope>NUCLEOTIDE SEQUENCE [LARGE SCALE GENOMIC DNA]</scope>
    <source>
        <strain evidence="2">DOLJORAL78_61_10</strain>
    </source>
</reference>
<feature type="compositionally biased region" description="Polar residues" evidence="1">
    <location>
        <begin position="8"/>
        <end position="17"/>
    </location>
</feature>
<dbReference type="Proteomes" id="UP000230914">
    <property type="component" value="Unassembled WGS sequence"/>
</dbReference>
<gene>
    <name evidence="2" type="ORF">CSA55_02420</name>
</gene>
<evidence type="ECO:0000313" key="2">
    <source>
        <dbReference type="EMBL" id="PIE33082.1"/>
    </source>
</evidence>
<dbReference type="InterPro" id="IPR047676">
    <property type="entry name" value="FxLYD_dom"/>
</dbReference>
<dbReference type="AlphaFoldDB" id="A0A2G6KDN1"/>
<dbReference type="EMBL" id="PDSL01000038">
    <property type="protein sequence ID" value="PIE33082.1"/>
    <property type="molecule type" value="Genomic_DNA"/>
</dbReference>
<dbReference type="NCBIfam" id="NF038353">
    <property type="entry name" value="FxLYD_dom"/>
    <property type="match status" value="1"/>
</dbReference>
<organism evidence="2 3">
    <name type="scientific">Ilumatobacter coccineus</name>
    <dbReference type="NCBI Taxonomy" id="467094"/>
    <lineage>
        <taxon>Bacteria</taxon>
        <taxon>Bacillati</taxon>
        <taxon>Actinomycetota</taxon>
        <taxon>Acidimicrobiia</taxon>
        <taxon>Acidimicrobiales</taxon>
        <taxon>Ilumatobacteraceae</taxon>
        <taxon>Ilumatobacter</taxon>
    </lineage>
</organism>
<sequence>MSAGHQDGTASASTSERSAPRGAPGATDARPSLTAFGDADVIQIPEGTPGELSVVAVGEDTSHGYLSVIVRNNTAEAVGSIEAAVEIHSDGEVIETTTSQQFIPWVVEPGEIAFGRVGYSENLAREDITYDLRLTPSVVIDAYRGVPSVEVNNVDVDITGTVKNTSQELMNGPIGLAVACFDESGTFLGNKFSIADEEELEPGATGSFKITLLDLTCDNGLMSASGYHW</sequence>
<comment type="caution">
    <text evidence="2">The sequence shown here is derived from an EMBL/GenBank/DDBJ whole genome shotgun (WGS) entry which is preliminary data.</text>
</comment>
<name>A0A2G6KDN1_9ACTN</name>
<evidence type="ECO:0000313" key="3">
    <source>
        <dbReference type="Proteomes" id="UP000230914"/>
    </source>
</evidence>